<evidence type="ECO:0000313" key="1">
    <source>
        <dbReference type="EMBL" id="CCI88439.1"/>
    </source>
</evidence>
<keyword evidence="2" id="KW-1185">Reference proteome</keyword>
<dbReference type="Proteomes" id="UP000002908">
    <property type="component" value="Segment"/>
</dbReference>
<organism evidence="1 2">
    <name type="scientific">Yersinia phage phiR2-01</name>
    <dbReference type="NCBI Taxonomy" id="1206557"/>
    <lineage>
        <taxon>Viruses</taxon>
        <taxon>Duplodnaviria</taxon>
        <taxon>Heunggongvirae</taxon>
        <taxon>Uroviricota</taxon>
        <taxon>Caudoviricetes</taxon>
        <taxon>Demerecviridae</taxon>
        <taxon>Markadamsvirinae</taxon>
        <taxon>Epseptimavirus</taxon>
        <taxon>Epseptimavirus R201</taxon>
    </lineage>
</organism>
<evidence type="ECO:0000313" key="2">
    <source>
        <dbReference type="Proteomes" id="UP000002908"/>
    </source>
</evidence>
<accession>I7LGY2</accession>
<dbReference type="EMBL" id="HE956708">
    <property type="protein sequence ID" value="CCI88439.1"/>
    <property type="molecule type" value="Genomic_DNA"/>
</dbReference>
<dbReference type="KEGG" id="vg:14296694"/>
<dbReference type="GeneID" id="14296694"/>
<protein>
    <submittedName>
        <fullName evidence="1">Uncharacterized protein</fullName>
    </submittedName>
</protein>
<gene>
    <name evidence="1" type="primary">g011</name>
    <name evidence="1" type="ORF">BN79_011</name>
</gene>
<name>I7LGY2_9CAUD</name>
<dbReference type="RefSeq" id="YP_007236990.1">
    <property type="nucleotide sequence ID" value="NC_019919.2"/>
</dbReference>
<sequence>MNTAFRNMLDKSRTARAKSAIRNAPEKPFPELNMDEQDKLYGMLEQLFELNGKKYSELSINEKRLVEFFCMRTLVNAEGKKPEAGQKEYRVLRMAGYAHRFAVRGLSEWFGHPSITKLSIVEDEPLNYLELYGDTSYPYSGSPYHDALRSFPDKYLPIRDSKSRAEIWAVWCGKKPSDVTTYKYKQREYTLGNEVTFRDYPIYEEKIVEETTTQPIVEVKTIYHPDVEHFIAMQKEDLIDEKVAELYAERKADLEAFNEKYNNPPAPPYSYAKKVEAYLESK</sequence>
<reference evidence="1" key="1">
    <citation type="submission" date="2016-03" db="EMBL/GenBank/DDBJ databases">
        <title>Genomic, physiological and proteomic characterization of the T5-like bacteriophage phiR2-01 infecting Yersinia enterocolitia.</title>
        <authorList>
            <person name="Pajunen M.I."/>
            <person name="Happonen L.J."/>
            <person name="Jun J.W."/>
            <person name="Malmstrom J."/>
            <person name="Nawaz A."/>
            <person name="Mattinen L."/>
            <person name="Skurnik M."/>
        </authorList>
    </citation>
    <scope>NUCLEOTIDE SEQUENCE</scope>
</reference>
<proteinExistence type="predicted"/>
<dbReference type="OrthoDB" id="5105at10239"/>